<evidence type="ECO:0000256" key="2">
    <source>
        <dbReference type="ARBA" id="ARBA00022737"/>
    </source>
</evidence>
<dbReference type="Pfam" id="PF07725">
    <property type="entry name" value="LRR_3"/>
    <property type="match status" value="1"/>
</dbReference>
<dbReference type="GO" id="GO:0006952">
    <property type="term" value="P:defense response"/>
    <property type="evidence" value="ECO:0007669"/>
    <property type="project" value="InterPro"/>
</dbReference>
<keyword evidence="2" id="KW-0677">Repeat</keyword>
<dbReference type="InterPro" id="IPR011713">
    <property type="entry name" value="Leu-rich_rpt_3"/>
</dbReference>
<proteinExistence type="predicted"/>
<comment type="caution">
    <text evidence="3">The sequence shown here is derived from an EMBL/GenBank/DDBJ whole genome shotgun (WGS) entry which is preliminary data.</text>
</comment>
<dbReference type="EMBL" id="QGKY02000164">
    <property type="protein sequence ID" value="KAF2595074.1"/>
    <property type="molecule type" value="Genomic_DNA"/>
</dbReference>
<dbReference type="PANTHER" id="PTHR11017:SF589">
    <property type="entry name" value="ADP-RIBOSYL CYCLASE_CYCLIC ADP-RIBOSE HYDROLASE-RELATED"/>
    <property type="match status" value="1"/>
</dbReference>
<organism evidence="3">
    <name type="scientific">Brassica cretica</name>
    <name type="common">Mustard</name>
    <dbReference type="NCBI Taxonomy" id="69181"/>
    <lineage>
        <taxon>Eukaryota</taxon>
        <taxon>Viridiplantae</taxon>
        <taxon>Streptophyta</taxon>
        <taxon>Embryophyta</taxon>
        <taxon>Tracheophyta</taxon>
        <taxon>Spermatophyta</taxon>
        <taxon>Magnoliopsida</taxon>
        <taxon>eudicotyledons</taxon>
        <taxon>Gunneridae</taxon>
        <taxon>Pentapetalae</taxon>
        <taxon>rosids</taxon>
        <taxon>malvids</taxon>
        <taxon>Brassicales</taxon>
        <taxon>Brassicaceae</taxon>
        <taxon>Brassiceae</taxon>
        <taxon>Brassica</taxon>
    </lineage>
</organism>
<dbReference type="PANTHER" id="PTHR11017">
    <property type="entry name" value="LEUCINE-RICH REPEAT-CONTAINING PROTEIN"/>
    <property type="match status" value="1"/>
</dbReference>
<dbReference type="Gene3D" id="3.80.10.10">
    <property type="entry name" value="Ribonuclease Inhibitor"/>
    <property type="match status" value="1"/>
</dbReference>
<keyword evidence="1" id="KW-0433">Leucine-rich repeat</keyword>
<sequence>MFLELPPDFRPKNLIDLRLPYSKIQRIWEDVKDTPGLKWVDLCHSSQLLDLSALPTAENLQSLNLEGCTALKELPLEIQNMKSLVFMNLRGCTGRESLPKINLISLKTLILMATQT</sequence>
<evidence type="ECO:0000313" key="3">
    <source>
        <dbReference type="EMBL" id="KAF2595074.1"/>
    </source>
</evidence>
<accession>A0A8S9KK27</accession>
<dbReference type="AlphaFoldDB" id="A0A8S9KK27"/>
<dbReference type="InterPro" id="IPR044974">
    <property type="entry name" value="Disease_R_plants"/>
</dbReference>
<reference evidence="3" key="1">
    <citation type="submission" date="2019-12" db="EMBL/GenBank/DDBJ databases">
        <title>Genome sequencing and annotation of Brassica cretica.</title>
        <authorList>
            <person name="Studholme D.J."/>
            <person name="Sarris P.F."/>
        </authorList>
    </citation>
    <scope>NUCLEOTIDE SEQUENCE</scope>
    <source>
        <strain evidence="3">PFS-102/07</strain>
        <tissue evidence="3">Leaf</tissue>
    </source>
</reference>
<evidence type="ECO:0000256" key="1">
    <source>
        <dbReference type="ARBA" id="ARBA00022614"/>
    </source>
</evidence>
<dbReference type="SUPFAM" id="SSF52058">
    <property type="entry name" value="L domain-like"/>
    <property type="match status" value="1"/>
</dbReference>
<protein>
    <submittedName>
        <fullName evidence="3">Uncharacterized protein</fullName>
    </submittedName>
</protein>
<dbReference type="InterPro" id="IPR032675">
    <property type="entry name" value="LRR_dom_sf"/>
</dbReference>
<name>A0A8S9KK27_BRACR</name>
<gene>
    <name evidence="3" type="ORF">F2Q70_00042910</name>
</gene>